<reference evidence="5 6" key="1">
    <citation type="submission" date="2020-02" db="EMBL/GenBank/DDBJ databases">
        <title>Esox lucius (northern pike) genome, fEsoLuc1, primary haplotype.</title>
        <authorList>
            <person name="Myers G."/>
            <person name="Karagic N."/>
            <person name="Meyer A."/>
            <person name="Pippel M."/>
            <person name="Reichard M."/>
            <person name="Winkler S."/>
            <person name="Tracey A."/>
            <person name="Sims Y."/>
            <person name="Howe K."/>
            <person name="Rhie A."/>
            <person name="Formenti G."/>
            <person name="Durbin R."/>
            <person name="Fedrigo O."/>
            <person name="Jarvis E.D."/>
        </authorList>
    </citation>
    <scope>NUCLEOTIDE SEQUENCE [LARGE SCALE GENOMIC DNA]</scope>
</reference>
<evidence type="ECO:0000256" key="3">
    <source>
        <dbReference type="SAM" id="MobiDB-lite"/>
    </source>
</evidence>
<evidence type="ECO:0000256" key="2">
    <source>
        <dbReference type="ARBA" id="ARBA00012180"/>
    </source>
</evidence>
<feature type="region of interest" description="Disordered" evidence="3">
    <location>
        <begin position="1"/>
        <end position="28"/>
    </location>
</feature>
<feature type="region of interest" description="Disordered" evidence="3">
    <location>
        <begin position="41"/>
        <end position="87"/>
    </location>
</feature>
<proteinExistence type="inferred from homology"/>
<dbReference type="Gene3D" id="3.30.70.270">
    <property type="match status" value="1"/>
</dbReference>
<sequence>MSIRLDNLLAARGRPGRGPPVPPCQPDAAVPMDLGAAALSGRCRGGEVRSASKRRRDRTTAPHCTSLPESRGDRQGTSASPQVANAHSPLTSSLSMCSVPVTFPGFPLLSQCKALVDSGAAGNFMDMSFALRSRIPLQVLTTPLPVRALDSRPLGSGLVTRCTAPLLMVTGDRHSETLSFHVIDSPTFPVVLGFPWLSLHDPVISWSSQSLAGWSRKCQGRCLGVSVGSTSVESPDSAPAVPIPPEYRDLAAFFSKAKATVLPPHRPGDCAMDLVDGAALPKGHVYPLSRTETEAMAAYVKEALEQGYIRPSKSQVSSSFFFVKKKDGGLRPCIDYRALNKITIPFRYPLPLISAEVERMHGARFFTKLDLRSAYNLVRIREGDEWKTAFSTTSGHRVTLGPPSHRSPRVYFL</sequence>
<dbReference type="Proteomes" id="UP000265140">
    <property type="component" value="Chromosome 16"/>
</dbReference>
<evidence type="ECO:0000313" key="5">
    <source>
        <dbReference type="Ensembl" id="ENSELUP00000087353.1"/>
    </source>
</evidence>
<dbReference type="GeneTree" id="ENSGT00940000171189"/>
<organism evidence="5 6">
    <name type="scientific">Esox lucius</name>
    <name type="common">Northern pike</name>
    <dbReference type="NCBI Taxonomy" id="8010"/>
    <lineage>
        <taxon>Eukaryota</taxon>
        <taxon>Metazoa</taxon>
        <taxon>Chordata</taxon>
        <taxon>Craniata</taxon>
        <taxon>Vertebrata</taxon>
        <taxon>Euteleostomi</taxon>
        <taxon>Actinopterygii</taxon>
        <taxon>Neopterygii</taxon>
        <taxon>Teleostei</taxon>
        <taxon>Protacanthopterygii</taxon>
        <taxon>Esociformes</taxon>
        <taxon>Esocidae</taxon>
        <taxon>Esox</taxon>
    </lineage>
</organism>
<evidence type="ECO:0000313" key="6">
    <source>
        <dbReference type="Proteomes" id="UP000265140"/>
    </source>
</evidence>
<dbReference type="EC" id="3.1.26.4" evidence="2"/>
<protein>
    <recommendedName>
        <fullName evidence="2">ribonuclease H</fullName>
        <ecNumber evidence="2">3.1.26.4</ecNumber>
    </recommendedName>
</protein>
<dbReference type="Pfam" id="PF08284">
    <property type="entry name" value="RVP_2"/>
    <property type="match status" value="1"/>
</dbReference>
<dbReference type="InterPro" id="IPR043128">
    <property type="entry name" value="Rev_trsase/Diguanyl_cyclase"/>
</dbReference>
<dbReference type="AlphaFoldDB" id="A0AAY5KE51"/>
<evidence type="ECO:0000259" key="4">
    <source>
        <dbReference type="Pfam" id="PF00078"/>
    </source>
</evidence>
<name>A0AAY5KE51_ESOLU</name>
<dbReference type="InterPro" id="IPR000477">
    <property type="entry name" value="RT_dom"/>
</dbReference>
<dbReference type="CDD" id="cd01647">
    <property type="entry name" value="RT_LTR"/>
    <property type="match status" value="1"/>
</dbReference>
<dbReference type="Gene3D" id="2.40.70.10">
    <property type="entry name" value="Acid Proteases"/>
    <property type="match status" value="1"/>
</dbReference>
<dbReference type="CDD" id="cd00303">
    <property type="entry name" value="retropepsin_like"/>
    <property type="match status" value="1"/>
</dbReference>
<dbReference type="PANTHER" id="PTHR15503">
    <property type="entry name" value="LDOC1 RELATED"/>
    <property type="match status" value="1"/>
</dbReference>
<feature type="domain" description="Reverse transcriptase" evidence="4">
    <location>
        <begin position="323"/>
        <end position="393"/>
    </location>
</feature>
<reference evidence="5" key="3">
    <citation type="submission" date="2025-09" db="UniProtKB">
        <authorList>
            <consortium name="Ensembl"/>
        </authorList>
    </citation>
    <scope>IDENTIFICATION</scope>
</reference>
<feature type="compositionally biased region" description="Polar residues" evidence="3">
    <location>
        <begin position="75"/>
        <end position="87"/>
    </location>
</feature>
<dbReference type="InterPro" id="IPR032567">
    <property type="entry name" value="RTL1-rel"/>
</dbReference>
<dbReference type="PANTHER" id="PTHR15503:SF22">
    <property type="entry name" value="TRANSPOSON TY3-I GAG POLYPROTEIN"/>
    <property type="match status" value="1"/>
</dbReference>
<dbReference type="Gene3D" id="3.10.10.10">
    <property type="entry name" value="HIV Type 1 Reverse Transcriptase, subunit A, domain 1"/>
    <property type="match status" value="1"/>
</dbReference>
<reference evidence="5" key="2">
    <citation type="submission" date="2025-08" db="UniProtKB">
        <authorList>
            <consortium name="Ensembl"/>
        </authorList>
    </citation>
    <scope>IDENTIFICATION</scope>
</reference>
<comment type="similarity">
    <text evidence="1">Belongs to the beta type-B retroviral polymerase family. HERV class-II K(HML-2) pol subfamily.</text>
</comment>
<dbReference type="Ensembl" id="ENSELUT00000093744.1">
    <property type="protein sequence ID" value="ENSELUP00000087353.1"/>
    <property type="gene ID" value="ENSELUG00000042909.1"/>
</dbReference>
<dbReference type="Pfam" id="PF00078">
    <property type="entry name" value="RVT_1"/>
    <property type="match status" value="1"/>
</dbReference>
<dbReference type="SUPFAM" id="SSF56672">
    <property type="entry name" value="DNA/RNA polymerases"/>
    <property type="match status" value="1"/>
</dbReference>
<dbReference type="GO" id="GO:0004523">
    <property type="term" value="F:RNA-DNA hybrid ribonuclease activity"/>
    <property type="evidence" value="ECO:0007669"/>
    <property type="project" value="UniProtKB-EC"/>
</dbReference>
<accession>A0AAY5KE51</accession>
<keyword evidence="6" id="KW-1185">Reference proteome</keyword>
<dbReference type="InterPro" id="IPR021109">
    <property type="entry name" value="Peptidase_aspartic_dom_sf"/>
</dbReference>
<evidence type="ECO:0000256" key="1">
    <source>
        <dbReference type="ARBA" id="ARBA00010879"/>
    </source>
</evidence>
<dbReference type="InterPro" id="IPR043502">
    <property type="entry name" value="DNA/RNA_pol_sf"/>
</dbReference>